<evidence type="ECO:0000256" key="4">
    <source>
        <dbReference type="ARBA" id="ARBA00023163"/>
    </source>
</evidence>
<dbReference type="InterPro" id="IPR013249">
    <property type="entry name" value="RNA_pol_sigma70_r4_t2"/>
</dbReference>
<evidence type="ECO:0000259" key="6">
    <source>
        <dbReference type="Pfam" id="PF08281"/>
    </source>
</evidence>
<dbReference type="InterPro" id="IPR014284">
    <property type="entry name" value="RNA_pol_sigma-70_dom"/>
</dbReference>
<comment type="similarity">
    <text evidence="1">Belongs to the sigma-70 factor family. ECF subfamily.</text>
</comment>
<organism evidence="7 8">
    <name type="scientific">Thermosipho melanesiensis</name>
    <dbReference type="NCBI Taxonomy" id="46541"/>
    <lineage>
        <taxon>Bacteria</taxon>
        <taxon>Thermotogati</taxon>
        <taxon>Thermotogota</taxon>
        <taxon>Thermotogae</taxon>
        <taxon>Thermotogales</taxon>
        <taxon>Fervidobacteriaceae</taxon>
        <taxon>Thermosipho</taxon>
    </lineage>
</organism>
<protein>
    <submittedName>
        <fullName evidence="7">RNA polymerase sigma 70</fullName>
    </submittedName>
</protein>
<keyword evidence="4" id="KW-0804">Transcription</keyword>
<dbReference type="InterPro" id="IPR039425">
    <property type="entry name" value="RNA_pol_sigma-70-like"/>
</dbReference>
<dbReference type="Gene3D" id="1.10.10.10">
    <property type="entry name" value="Winged helix-like DNA-binding domain superfamily/Winged helix DNA-binding domain"/>
    <property type="match status" value="1"/>
</dbReference>
<dbReference type="EMBL" id="CP007389">
    <property type="protein sequence ID" value="APT73777.1"/>
    <property type="molecule type" value="Genomic_DNA"/>
</dbReference>
<evidence type="ECO:0000259" key="5">
    <source>
        <dbReference type="Pfam" id="PF04542"/>
    </source>
</evidence>
<proteinExistence type="inferred from homology"/>
<keyword evidence="2" id="KW-0805">Transcription regulation</keyword>
<dbReference type="InterPro" id="IPR007627">
    <property type="entry name" value="RNA_pol_sigma70_r2"/>
</dbReference>
<dbReference type="SUPFAM" id="SSF88659">
    <property type="entry name" value="Sigma3 and sigma4 domains of RNA polymerase sigma factors"/>
    <property type="match status" value="1"/>
</dbReference>
<dbReference type="NCBIfam" id="TIGR02937">
    <property type="entry name" value="sigma70-ECF"/>
    <property type="match status" value="1"/>
</dbReference>
<dbReference type="SUPFAM" id="SSF88946">
    <property type="entry name" value="Sigma2 domain of RNA polymerase sigma factors"/>
    <property type="match status" value="1"/>
</dbReference>
<dbReference type="CDD" id="cd06171">
    <property type="entry name" value="Sigma70_r4"/>
    <property type="match status" value="1"/>
</dbReference>
<accession>A0ABN4UXS7</accession>
<reference evidence="7 8" key="1">
    <citation type="submission" date="2014-02" db="EMBL/GenBank/DDBJ databases">
        <title>Diversity of Thermotogales isolates from hydrothermal vents.</title>
        <authorList>
            <person name="Haverkamp T.H.A."/>
            <person name="Lossouarn J."/>
            <person name="Geslin C."/>
            <person name="Nesbo C.L."/>
        </authorList>
    </citation>
    <scope>NUCLEOTIDE SEQUENCE [LARGE SCALE GENOMIC DNA]</scope>
    <source>
        <strain evidence="7 8">431</strain>
    </source>
</reference>
<dbReference type="Proteomes" id="UP000185490">
    <property type="component" value="Chromosome"/>
</dbReference>
<keyword evidence="8" id="KW-1185">Reference proteome</keyword>
<dbReference type="Pfam" id="PF04542">
    <property type="entry name" value="Sigma70_r2"/>
    <property type="match status" value="1"/>
</dbReference>
<dbReference type="Pfam" id="PF08281">
    <property type="entry name" value="Sigma70_r4_2"/>
    <property type="match status" value="1"/>
</dbReference>
<evidence type="ECO:0000256" key="3">
    <source>
        <dbReference type="ARBA" id="ARBA00023082"/>
    </source>
</evidence>
<dbReference type="InterPro" id="IPR013324">
    <property type="entry name" value="RNA_pol_sigma_r3/r4-like"/>
</dbReference>
<keyword evidence="3" id="KW-0731">Sigma factor</keyword>
<feature type="domain" description="RNA polymerase sigma factor 70 region 4 type 2" evidence="6">
    <location>
        <begin position="141"/>
        <end position="191"/>
    </location>
</feature>
<sequence>MSSLEHKMNEDGQISWKNEKKFIKALKKGDEWAYRRLYRDFAPKIGSFAKTYFGTDDVDDIVQEVMFRVFKGIKKFKGNSSLSTWIYRITMNVCNTYYEKYKKKNEKVFSVETDDTEDIEVDIPDKETDVQKEVESEILYEKINKALEKLPERDRVLIKLRDIDELSYQEIADILNIPEGTVKSRLHNARKLFQKILKEEGIV</sequence>
<dbReference type="Gene3D" id="1.10.1740.10">
    <property type="match status" value="1"/>
</dbReference>
<evidence type="ECO:0000313" key="8">
    <source>
        <dbReference type="Proteomes" id="UP000185490"/>
    </source>
</evidence>
<dbReference type="InterPro" id="IPR013325">
    <property type="entry name" value="RNA_pol_sigma_r2"/>
</dbReference>
<dbReference type="PANTHER" id="PTHR43133">
    <property type="entry name" value="RNA POLYMERASE ECF-TYPE SIGMA FACTO"/>
    <property type="match status" value="1"/>
</dbReference>
<dbReference type="InterPro" id="IPR036388">
    <property type="entry name" value="WH-like_DNA-bd_sf"/>
</dbReference>
<gene>
    <name evidence="7" type="ORF">BW47_04195</name>
</gene>
<evidence type="ECO:0000313" key="7">
    <source>
        <dbReference type="EMBL" id="APT73777.1"/>
    </source>
</evidence>
<feature type="domain" description="RNA polymerase sigma-70 region 2" evidence="5">
    <location>
        <begin position="37"/>
        <end position="102"/>
    </location>
</feature>
<dbReference type="PANTHER" id="PTHR43133:SF51">
    <property type="entry name" value="RNA POLYMERASE SIGMA FACTOR"/>
    <property type="match status" value="1"/>
</dbReference>
<name>A0ABN4UXS7_9BACT</name>
<evidence type="ECO:0000256" key="2">
    <source>
        <dbReference type="ARBA" id="ARBA00023015"/>
    </source>
</evidence>
<evidence type="ECO:0000256" key="1">
    <source>
        <dbReference type="ARBA" id="ARBA00010641"/>
    </source>
</evidence>